<evidence type="ECO:0000256" key="5">
    <source>
        <dbReference type="ARBA" id="ARBA00038359"/>
    </source>
</evidence>
<dbReference type="PANTHER" id="PTHR33048">
    <property type="entry name" value="PTH11-LIKE INTEGRAL MEMBRANE PROTEIN (AFU_ORTHOLOGUE AFUA_5G11245)"/>
    <property type="match status" value="1"/>
</dbReference>
<protein>
    <submittedName>
        <fullName evidence="9">Integral membrane protein</fullName>
    </submittedName>
</protein>
<comment type="subcellular location">
    <subcellularLocation>
        <location evidence="1">Membrane</location>
        <topology evidence="1">Multi-pass membrane protein</topology>
    </subcellularLocation>
</comment>
<comment type="similarity">
    <text evidence="5">Belongs to the SAT4 family.</text>
</comment>
<feature type="transmembrane region" description="Helical" evidence="7">
    <location>
        <begin position="28"/>
        <end position="51"/>
    </location>
</feature>
<evidence type="ECO:0000256" key="2">
    <source>
        <dbReference type="ARBA" id="ARBA00022692"/>
    </source>
</evidence>
<dbReference type="Pfam" id="PF20684">
    <property type="entry name" value="Fung_rhodopsin"/>
    <property type="match status" value="1"/>
</dbReference>
<evidence type="ECO:0000256" key="4">
    <source>
        <dbReference type="ARBA" id="ARBA00023136"/>
    </source>
</evidence>
<gene>
    <name evidence="9" type="ORF">EJ06DRAFT_530160</name>
</gene>
<organism evidence="9 10">
    <name type="scientific">Trichodelitschia bisporula</name>
    <dbReference type="NCBI Taxonomy" id="703511"/>
    <lineage>
        <taxon>Eukaryota</taxon>
        <taxon>Fungi</taxon>
        <taxon>Dikarya</taxon>
        <taxon>Ascomycota</taxon>
        <taxon>Pezizomycotina</taxon>
        <taxon>Dothideomycetes</taxon>
        <taxon>Dothideomycetes incertae sedis</taxon>
        <taxon>Phaeotrichales</taxon>
        <taxon>Phaeotrichaceae</taxon>
        <taxon>Trichodelitschia</taxon>
    </lineage>
</organism>
<evidence type="ECO:0000256" key="7">
    <source>
        <dbReference type="SAM" id="Phobius"/>
    </source>
</evidence>
<dbReference type="OrthoDB" id="5329176at2759"/>
<evidence type="ECO:0000259" key="8">
    <source>
        <dbReference type="Pfam" id="PF20684"/>
    </source>
</evidence>
<dbReference type="PANTHER" id="PTHR33048:SF129">
    <property type="entry name" value="INTEGRAL MEMBRANE PROTEIN-RELATED"/>
    <property type="match status" value="1"/>
</dbReference>
<feature type="region of interest" description="Disordered" evidence="6">
    <location>
        <begin position="339"/>
        <end position="359"/>
    </location>
</feature>
<dbReference type="Proteomes" id="UP000799640">
    <property type="component" value="Unassembled WGS sequence"/>
</dbReference>
<name>A0A6G1HVX7_9PEZI</name>
<accession>A0A6G1HVX7</accession>
<feature type="transmembrane region" description="Helical" evidence="7">
    <location>
        <begin position="150"/>
        <end position="175"/>
    </location>
</feature>
<dbReference type="InterPro" id="IPR049326">
    <property type="entry name" value="Rhodopsin_dom_fungi"/>
</dbReference>
<proteinExistence type="inferred from homology"/>
<evidence type="ECO:0000256" key="6">
    <source>
        <dbReference type="SAM" id="MobiDB-lite"/>
    </source>
</evidence>
<keyword evidence="4 7" id="KW-0472">Membrane</keyword>
<reference evidence="9" key="1">
    <citation type="journal article" date="2020" name="Stud. Mycol.">
        <title>101 Dothideomycetes genomes: a test case for predicting lifestyles and emergence of pathogens.</title>
        <authorList>
            <person name="Haridas S."/>
            <person name="Albert R."/>
            <person name="Binder M."/>
            <person name="Bloem J."/>
            <person name="Labutti K."/>
            <person name="Salamov A."/>
            <person name="Andreopoulos B."/>
            <person name="Baker S."/>
            <person name="Barry K."/>
            <person name="Bills G."/>
            <person name="Bluhm B."/>
            <person name="Cannon C."/>
            <person name="Castanera R."/>
            <person name="Culley D."/>
            <person name="Daum C."/>
            <person name="Ezra D."/>
            <person name="Gonzalez J."/>
            <person name="Henrissat B."/>
            <person name="Kuo A."/>
            <person name="Liang C."/>
            <person name="Lipzen A."/>
            <person name="Lutzoni F."/>
            <person name="Magnuson J."/>
            <person name="Mondo S."/>
            <person name="Nolan M."/>
            <person name="Ohm R."/>
            <person name="Pangilinan J."/>
            <person name="Park H.-J."/>
            <person name="Ramirez L."/>
            <person name="Alfaro M."/>
            <person name="Sun H."/>
            <person name="Tritt A."/>
            <person name="Yoshinaga Y."/>
            <person name="Zwiers L.-H."/>
            <person name="Turgeon B."/>
            <person name="Goodwin S."/>
            <person name="Spatafora J."/>
            <person name="Crous P."/>
            <person name="Grigoriev I."/>
        </authorList>
    </citation>
    <scope>NUCLEOTIDE SEQUENCE</scope>
    <source>
        <strain evidence="9">CBS 262.69</strain>
    </source>
</reference>
<evidence type="ECO:0000313" key="10">
    <source>
        <dbReference type="Proteomes" id="UP000799640"/>
    </source>
</evidence>
<feature type="transmembrane region" description="Helical" evidence="7">
    <location>
        <begin position="107"/>
        <end position="130"/>
    </location>
</feature>
<feature type="transmembrane region" description="Helical" evidence="7">
    <location>
        <begin position="231"/>
        <end position="259"/>
    </location>
</feature>
<dbReference type="EMBL" id="ML996695">
    <property type="protein sequence ID" value="KAF2400162.1"/>
    <property type="molecule type" value="Genomic_DNA"/>
</dbReference>
<keyword evidence="3 7" id="KW-1133">Transmembrane helix</keyword>
<feature type="transmembrane region" description="Helical" evidence="7">
    <location>
        <begin position="63"/>
        <end position="87"/>
    </location>
</feature>
<dbReference type="GO" id="GO:0016020">
    <property type="term" value="C:membrane"/>
    <property type="evidence" value="ECO:0007669"/>
    <property type="project" value="UniProtKB-SubCell"/>
</dbReference>
<evidence type="ECO:0000313" key="9">
    <source>
        <dbReference type="EMBL" id="KAF2400162.1"/>
    </source>
</evidence>
<feature type="transmembrane region" description="Helical" evidence="7">
    <location>
        <begin position="195"/>
        <end position="219"/>
    </location>
</feature>
<feature type="domain" description="Rhodopsin" evidence="8">
    <location>
        <begin position="47"/>
        <end position="296"/>
    </location>
</feature>
<sequence>MPGGLHPPIEVLKEWAARDHSHIETRGWGLVVVTLLMSLLTFATLVARLWARLVIQRNAGLDDLIITIAAVPTFGLAVAICLAGRIYGFDRHAWDLTPADAIKTRKVAMAIEALYIMCTGLIKISILLFYRRMSEGSVTPVFRWAVRACIAFVIAYIITFEVTLFLGCRPISVFWNQVNPFWVHEHPDFKCFNEAANLLAASAFSIIQDFIACGMPLILFWKLQLPFRQKVVLAAIFGVGFFTCITSIIRIVYIYRLFYVTYDVTWVAGEIWLWTGVEAHVAIICASAPALKAFFRQYFSASALYSWRQKTGTTSSSAIKKDVELGTIEVTREFDVSATPVSRHSSQERLAASSSQARW</sequence>
<evidence type="ECO:0000256" key="3">
    <source>
        <dbReference type="ARBA" id="ARBA00022989"/>
    </source>
</evidence>
<dbReference type="InterPro" id="IPR052337">
    <property type="entry name" value="SAT4-like"/>
</dbReference>
<evidence type="ECO:0000256" key="1">
    <source>
        <dbReference type="ARBA" id="ARBA00004141"/>
    </source>
</evidence>
<keyword evidence="10" id="KW-1185">Reference proteome</keyword>
<dbReference type="AlphaFoldDB" id="A0A6G1HVX7"/>
<keyword evidence="2 7" id="KW-0812">Transmembrane</keyword>